<organism evidence="3 4">
    <name type="scientific">Candidatus Regiella insecticola LSR1</name>
    <dbReference type="NCBI Taxonomy" id="663321"/>
    <lineage>
        <taxon>Bacteria</taxon>
        <taxon>Pseudomonadati</taxon>
        <taxon>Pseudomonadota</taxon>
        <taxon>Gammaproteobacteria</taxon>
        <taxon>Enterobacterales</taxon>
        <taxon>Enterobacteriaceae</taxon>
        <taxon>aphid secondary symbionts</taxon>
        <taxon>Candidatus Regiella</taxon>
    </lineage>
</organism>
<comment type="similarity">
    <text evidence="1">Belongs to the SlyX family.</text>
</comment>
<protein>
    <recommendedName>
        <fullName evidence="1">Protein SlyX</fullName>
    </recommendedName>
</protein>
<dbReference type="HOGENOM" id="CLU_180796_4_2_6"/>
<name>E0WU70_9ENTR</name>
<evidence type="ECO:0000313" key="3">
    <source>
        <dbReference type="EMBL" id="EFL91456.1"/>
    </source>
</evidence>
<evidence type="ECO:0000256" key="2">
    <source>
        <dbReference type="SAM" id="Coils"/>
    </source>
</evidence>
<dbReference type="EMBL" id="GL379633">
    <property type="protein sequence ID" value="EFL91456.1"/>
    <property type="molecule type" value="Genomic_DNA"/>
</dbReference>
<proteinExistence type="inferred from homology"/>
<keyword evidence="4" id="KW-1185">Reference proteome</keyword>
<feature type="coiled-coil region" evidence="2">
    <location>
        <begin position="21"/>
        <end position="55"/>
    </location>
</feature>
<sequence length="81" mass="9360">MILSTGRQENIMKPLSFEERLEKLESQIAFQDKSIEELELIVTENRNTIDKLQKQLHLLGERLQETSILAAVSEEAPPPHY</sequence>
<evidence type="ECO:0000256" key="1">
    <source>
        <dbReference type="HAMAP-Rule" id="MF_00715"/>
    </source>
</evidence>
<dbReference type="Gene3D" id="1.20.5.300">
    <property type="match status" value="1"/>
</dbReference>
<dbReference type="PANTHER" id="PTHR36508:SF1">
    <property type="entry name" value="PROTEIN SLYX"/>
    <property type="match status" value="1"/>
</dbReference>
<keyword evidence="2" id="KW-0175">Coiled coil</keyword>
<accession>E0WU70</accession>
<dbReference type="eggNOG" id="COG2900">
    <property type="taxonomic scope" value="Bacteria"/>
</dbReference>
<dbReference type="STRING" id="663321.REG_1617"/>
<dbReference type="Pfam" id="PF04102">
    <property type="entry name" value="SlyX"/>
    <property type="match status" value="1"/>
</dbReference>
<dbReference type="InterPro" id="IPR007236">
    <property type="entry name" value="SlyX"/>
</dbReference>
<dbReference type="Proteomes" id="UP000005726">
    <property type="component" value="Unassembled WGS sequence"/>
</dbReference>
<reference evidence="3" key="1">
    <citation type="journal article" date="2009" name="Environ. Microbiol.">
        <title>Dynamics of genome evolution in facultative symbionts of aphids.</title>
        <authorList>
            <person name="Degnan P.H."/>
            <person name="Leonardo T.E."/>
            <person name="Cass B.N."/>
            <person name="Hurwitz B."/>
            <person name="Stern D."/>
            <person name="Gibbs R.A."/>
            <person name="Richards S."/>
            <person name="Moran N.A."/>
        </authorList>
    </citation>
    <scope>NUCLEOTIDE SEQUENCE [LARGE SCALE GENOMIC DNA]</scope>
    <source>
        <strain evidence="3">LSR1</strain>
    </source>
</reference>
<dbReference type="PANTHER" id="PTHR36508">
    <property type="entry name" value="PROTEIN SLYX"/>
    <property type="match status" value="1"/>
</dbReference>
<dbReference type="HAMAP" id="MF_00715">
    <property type="entry name" value="SlyX"/>
    <property type="match status" value="1"/>
</dbReference>
<gene>
    <name evidence="1" type="primary">slyX</name>
    <name evidence="3" type="ORF">REG_1617</name>
</gene>
<dbReference type="AlphaFoldDB" id="E0WU70"/>
<evidence type="ECO:0000313" key="4">
    <source>
        <dbReference type="Proteomes" id="UP000005726"/>
    </source>
</evidence>